<sequence length="682" mass="77425">MSKQISIILIFVGLFCASFAQNFDFKDQMRADRCKIVQNNLLRHTDKMIDAYEKEQYTRSFIETIKMSKLLPFVNDECDLTLSNFQGAESLNSQQILSQIYQIAKKIAASRHNTFALVSYGRELTEYIQVLHDKGLDESTLLNTQINEQGKRESGAWSCVICGALLKLGLNDAIYKKVDIADYMTNHFCKLFPQQLNGTCNQFLKIVGPYLVEAAANKYNSDVICAKIGACEGKYLQCHINGTSNPDPQSSQIEEILSQFKTDQAVFQSPWQWIVELFNNFANDHLPVVDLDNDGFSTIPTLRGYNWRGYDCNDFHKDIRPGVKTYAGDQTIDYNCNGIWGVDTVSGKPYKEVLCGNSEQYGIVTMGDSAGAHFEIPPAYLNVTLWNEKPFSDILTRIADEFDLPHKSGTTGYEFNQPFVNSLYKKLLEQNRCIRNDYQNLGVNGAMSTDSLKNIKAIRRNQTTDYPLWIVFELIGNDVCDPAHSFDAMTPPNIFREKILEIWNYLDTVVPAGSHMIIWGVADGKILYDTLKNKLEPIGITYPNFYDYLNCLGISPCWGYMNSNATTRDLTADWAASLNQVYRDLLADPTIKFNNFDLVYYDLPIQQIIDMAIANGYTAQDIIEPVDGFHPSQLANDYLADIFWANIKRDRPDWIPLKNPKNNLIDQLFGSPFANQNTAQAF</sequence>
<evidence type="ECO:0000313" key="5">
    <source>
        <dbReference type="Proteomes" id="UP000009168"/>
    </source>
</evidence>
<feature type="signal peptide" evidence="2">
    <location>
        <begin position="1"/>
        <end position="20"/>
    </location>
</feature>
<dbReference type="EMBL" id="GG662556">
    <property type="protein sequence ID" value="EAS01746.1"/>
    <property type="molecule type" value="Genomic_DNA"/>
</dbReference>
<dbReference type="InParanoid" id="I7MLC4"/>
<dbReference type="RefSeq" id="XP_001021991.1">
    <property type="nucleotide sequence ID" value="XM_001021991.2"/>
</dbReference>
<dbReference type="Gene3D" id="3.40.50.1110">
    <property type="entry name" value="SGNH hydrolase"/>
    <property type="match status" value="1"/>
</dbReference>
<organism evidence="4 5">
    <name type="scientific">Tetrahymena thermophila (strain SB210)</name>
    <dbReference type="NCBI Taxonomy" id="312017"/>
    <lineage>
        <taxon>Eukaryota</taxon>
        <taxon>Sar</taxon>
        <taxon>Alveolata</taxon>
        <taxon>Ciliophora</taxon>
        <taxon>Intramacronucleata</taxon>
        <taxon>Oligohymenophorea</taxon>
        <taxon>Hymenostomatida</taxon>
        <taxon>Tetrahymenina</taxon>
        <taxon>Tetrahymenidae</taxon>
        <taxon>Tetrahymena</taxon>
    </lineage>
</organism>
<feature type="domain" description="Saposin B-type" evidence="3">
    <location>
        <begin position="155"/>
        <end position="235"/>
    </location>
</feature>
<reference evidence="5" key="1">
    <citation type="journal article" date="2006" name="PLoS Biol.">
        <title>Macronuclear genome sequence of the ciliate Tetrahymena thermophila, a model eukaryote.</title>
        <authorList>
            <person name="Eisen J.A."/>
            <person name="Coyne R.S."/>
            <person name="Wu M."/>
            <person name="Wu D."/>
            <person name="Thiagarajan M."/>
            <person name="Wortman J.R."/>
            <person name="Badger J.H."/>
            <person name="Ren Q."/>
            <person name="Amedeo P."/>
            <person name="Jones K.M."/>
            <person name="Tallon L.J."/>
            <person name="Delcher A.L."/>
            <person name="Salzberg S.L."/>
            <person name="Silva J.C."/>
            <person name="Haas B.J."/>
            <person name="Majoros W.H."/>
            <person name="Farzad M."/>
            <person name="Carlton J.M."/>
            <person name="Smith R.K. Jr."/>
            <person name="Garg J."/>
            <person name="Pearlman R.E."/>
            <person name="Karrer K.M."/>
            <person name="Sun L."/>
            <person name="Manning G."/>
            <person name="Elde N.C."/>
            <person name="Turkewitz A.P."/>
            <person name="Asai D.J."/>
            <person name="Wilkes D.E."/>
            <person name="Wang Y."/>
            <person name="Cai H."/>
            <person name="Collins K."/>
            <person name="Stewart B.A."/>
            <person name="Lee S.R."/>
            <person name="Wilamowska K."/>
            <person name="Weinberg Z."/>
            <person name="Ruzzo W.L."/>
            <person name="Wloga D."/>
            <person name="Gaertig J."/>
            <person name="Frankel J."/>
            <person name="Tsao C.-C."/>
            <person name="Gorovsky M.A."/>
            <person name="Keeling P.J."/>
            <person name="Waller R.F."/>
            <person name="Patron N.J."/>
            <person name="Cherry J.M."/>
            <person name="Stover N.A."/>
            <person name="Krieger C.J."/>
            <person name="del Toro C."/>
            <person name="Ryder H.F."/>
            <person name="Williamson S.C."/>
            <person name="Barbeau R.A."/>
            <person name="Hamilton E.P."/>
            <person name="Orias E."/>
        </authorList>
    </citation>
    <scope>NUCLEOTIDE SEQUENCE [LARGE SCALE GENOMIC DNA]</scope>
    <source>
        <strain evidence="5">SB210</strain>
    </source>
</reference>
<dbReference type="InterPro" id="IPR036514">
    <property type="entry name" value="SGNH_hydro_sf"/>
</dbReference>
<dbReference type="PANTHER" id="PTHR15010:SF0">
    <property type="entry name" value="ACYLOXYACYL HYDROLASE"/>
    <property type="match status" value="1"/>
</dbReference>
<dbReference type="InterPro" id="IPR001087">
    <property type="entry name" value="GDSL"/>
</dbReference>
<dbReference type="Gene3D" id="1.10.225.10">
    <property type="entry name" value="Saposin-like"/>
    <property type="match status" value="1"/>
</dbReference>
<evidence type="ECO:0000313" key="4">
    <source>
        <dbReference type="EMBL" id="EAS01746.1"/>
    </source>
</evidence>
<dbReference type="GO" id="GO:0009104">
    <property type="term" value="P:lipopolysaccharide catabolic process"/>
    <property type="evidence" value="ECO:0007669"/>
    <property type="project" value="TreeGrafter"/>
</dbReference>
<evidence type="ECO:0000259" key="3">
    <source>
        <dbReference type="PROSITE" id="PS50015"/>
    </source>
</evidence>
<dbReference type="Proteomes" id="UP000009168">
    <property type="component" value="Unassembled WGS sequence"/>
</dbReference>
<dbReference type="SUPFAM" id="SSF52266">
    <property type="entry name" value="SGNH hydrolase"/>
    <property type="match status" value="1"/>
</dbReference>
<dbReference type="GeneID" id="7835995"/>
<keyword evidence="5" id="KW-1185">Reference proteome</keyword>
<dbReference type="CDD" id="cd01826">
    <property type="entry name" value="acyloxyacyl_hydrolase_like"/>
    <property type="match status" value="1"/>
</dbReference>
<proteinExistence type="predicted"/>
<accession>I7MLC4</accession>
<feature type="chain" id="PRO_5003712778" evidence="2">
    <location>
        <begin position="21"/>
        <end position="682"/>
    </location>
</feature>
<keyword evidence="1" id="KW-1015">Disulfide bond</keyword>
<dbReference type="KEGG" id="tet:TTHERM_00563920"/>
<dbReference type="GO" id="GO:0005509">
    <property type="term" value="F:calcium ion binding"/>
    <property type="evidence" value="ECO:0007669"/>
    <property type="project" value="TreeGrafter"/>
</dbReference>
<evidence type="ECO:0000256" key="2">
    <source>
        <dbReference type="SAM" id="SignalP"/>
    </source>
</evidence>
<keyword evidence="2" id="KW-0732">Signal</keyword>
<dbReference type="GO" id="GO:0050528">
    <property type="term" value="F:acyloxyacyl hydrolase activity"/>
    <property type="evidence" value="ECO:0007669"/>
    <property type="project" value="InterPro"/>
</dbReference>
<evidence type="ECO:0000256" key="1">
    <source>
        <dbReference type="ARBA" id="ARBA00023157"/>
    </source>
</evidence>
<name>I7MLC4_TETTS</name>
<dbReference type="eggNOG" id="ENOG502QVQW">
    <property type="taxonomic scope" value="Eukaryota"/>
</dbReference>
<dbReference type="HOGENOM" id="CLU_025769_0_0_1"/>
<dbReference type="InterPro" id="IPR011001">
    <property type="entry name" value="Saposin-like"/>
</dbReference>
<dbReference type="OrthoDB" id="14839at2759"/>
<dbReference type="PANTHER" id="PTHR15010">
    <property type="entry name" value="ACYLOXYACYL HYDROLASE"/>
    <property type="match status" value="1"/>
</dbReference>
<protein>
    <submittedName>
        <fullName evidence="4">GDSL-like lipase/acylhydrolase</fullName>
    </submittedName>
</protein>
<dbReference type="InterPro" id="IPR039676">
    <property type="entry name" value="AOAH"/>
</dbReference>
<gene>
    <name evidence="4" type="ORF">TTHERM_00563920</name>
</gene>
<dbReference type="AlphaFoldDB" id="I7MLC4"/>
<dbReference type="Pfam" id="PF00657">
    <property type="entry name" value="Lipase_GDSL"/>
    <property type="match status" value="1"/>
</dbReference>
<dbReference type="SUPFAM" id="SSF47862">
    <property type="entry name" value="Saposin"/>
    <property type="match status" value="1"/>
</dbReference>
<dbReference type="SMART" id="SM00741">
    <property type="entry name" value="SapB"/>
    <property type="match status" value="1"/>
</dbReference>
<dbReference type="InterPro" id="IPR008139">
    <property type="entry name" value="SaposinB_dom"/>
</dbReference>
<dbReference type="PROSITE" id="PS50015">
    <property type="entry name" value="SAP_B"/>
    <property type="match status" value="1"/>
</dbReference>